<evidence type="ECO:0000313" key="1">
    <source>
        <dbReference type="EMBL" id="SHG81295.1"/>
    </source>
</evidence>
<dbReference type="EMBL" id="FQWH01000004">
    <property type="protein sequence ID" value="SHG81295.1"/>
    <property type="molecule type" value="Genomic_DNA"/>
</dbReference>
<accession>A0A1M5MVQ3</accession>
<dbReference type="Proteomes" id="UP000184112">
    <property type="component" value="Unassembled WGS sequence"/>
</dbReference>
<gene>
    <name evidence="1" type="ORF">SAMN05444388_104324</name>
</gene>
<organism evidence="1 2">
    <name type="scientific">Flavobacterium johnsoniae</name>
    <name type="common">Cytophaga johnsonae</name>
    <dbReference type="NCBI Taxonomy" id="986"/>
    <lineage>
        <taxon>Bacteria</taxon>
        <taxon>Pseudomonadati</taxon>
        <taxon>Bacteroidota</taxon>
        <taxon>Flavobacteriia</taxon>
        <taxon>Flavobacteriales</taxon>
        <taxon>Flavobacteriaceae</taxon>
        <taxon>Flavobacterium</taxon>
    </lineage>
</organism>
<dbReference type="AlphaFoldDB" id="A0A1M5MVQ3"/>
<evidence type="ECO:0000313" key="2">
    <source>
        <dbReference type="Proteomes" id="UP000184112"/>
    </source>
</evidence>
<protein>
    <submittedName>
        <fullName evidence="1">Uncharacterized protein</fullName>
    </submittedName>
</protein>
<sequence>MSRVRLVGGTITKTTGGDYNIYSDGNIVYNSITSVTLTSDVGIIYGEPKDAPPLKTKEKIVSISSELYMHNNQDLKVPYLDVSNILTFKSSKPFIAGIRLIFGRDIKHTAAKKLMKDLMNDTLIRPKFEIDETLSISQGGYYYNGVISLNPKLILDSEKDPDKAWLLFRVLMEEIGHYIDDLLRNKYDNIGGDDPKDEGVLLTADFIKFNQLLLKDFEFAKVKIQSVDGSIREFSPKVLFAKPNIEEKAKDLLFVASKEDDHGIVTLKSGKKIEVEFFKIRGAGAIHESITKRAATAAGINTILD</sequence>
<proteinExistence type="predicted"/>
<name>A0A1M5MVQ3_FLAJO</name>
<dbReference type="RefSeq" id="WP_073409428.1">
    <property type="nucleotide sequence ID" value="NZ_FQWH01000004.1"/>
</dbReference>
<reference evidence="1 2" key="1">
    <citation type="submission" date="2016-11" db="EMBL/GenBank/DDBJ databases">
        <authorList>
            <person name="Jaros S."/>
            <person name="Januszkiewicz K."/>
            <person name="Wedrychowicz H."/>
        </authorList>
    </citation>
    <scope>NUCLEOTIDE SEQUENCE [LARGE SCALE GENOMIC DNA]</scope>
    <source>
        <strain evidence="1 2">DSM 6792</strain>
    </source>
</reference>